<feature type="transmembrane region" description="Helical" evidence="1">
    <location>
        <begin position="433"/>
        <end position="453"/>
    </location>
</feature>
<dbReference type="PROSITE" id="PS51318">
    <property type="entry name" value="TAT"/>
    <property type="match status" value="1"/>
</dbReference>
<dbReference type="RefSeq" id="WP_282533403.1">
    <property type="nucleotide sequence ID" value="NZ_JASCIS010000002.1"/>
</dbReference>
<dbReference type="PANTHER" id="PTHR46825">
    <property type="entry name" value="D-ALANYL-D-ALANINE-CARBOXYPEPTIDASE/ENDOPEPTIDASE AMPH"/>
    <property type="match status" value="1"/>
</dbReference>
<keyword evidence="5" id="KW-1185">Reference proteome</keyword>
<keyword evidence="1" id="KW-0812">Transmembrane</keyword>
<evidence type="ECO:0000313" key="5">
    <source>
        <dbReference type="Proteomes" id="UP001237105"/>
    </source>
</evidence>
<keyword evidence="4" id="KW-0378">Hydrolase</keyword>
<dbReference type="GO" id="GO:0016787">
    <property type="term" value="F:hydrolase activity"/>
    <property type="evidence" value="ECO:0007669"/>
    <property type="project" value="UniProtKB-KW"/>
</dbReference>
<name>A0ABT6SRL1_9ACTN</name>
<feature type="chain" id="PRO_5047256315" evidence="2">
    <location>
        <begin position="32"/>
        <end position="510"/>
    </location>
</feature>
<dbReference type="Pfam" id="PF00144">
    <property type="entry name" value="Beta-lactamase"/>
    <property type="match status" value="1"/>
</dbReference>
<proteinExistence type="predicted"/>
<organism evidence="4 5">
    <name type="scientific">Streptomyces luteolus</name>
    <dbReference type="NCBI Taxonomy" id="3043615"/>
    <lineage>
        <taxon>Bacteria</taxon>
        <taxon>Bacillati</taxon>
        <taxon>Actinomycetota</taxon>
        <taxon>Actinomycetes</taxon>
        <taxon>Kitasatosporales</taxon>
        <taxon>Streptomycetaceae</taxon>
        <taxon>Streptomyces</taxon>
    </lineage>
</organism>
<dbReference type="InterPro" id="IPR012338">
    <property type="entry name" value="Beta-lactam/transpept-like"/>
</dbReference>
<keyword evidence="1" id="KW-1133">Transmembrane helix</keyword>
<feature type="transmembrane region" description="Helical" evidence="1">
    <location>
        <begin position="394"/>
        <end position="412"/>
    </location>
</feature>
<dbReference type="Proteomes" id="UP001237105">
    <property type="component" value="Unassembled WGS sequence"/>
</dbReference>
<evidence type="ECO:0000256" key="2">
    <source>
        <dbReference type="SAM" id="SignalP"/>
    </source>
</evidence>
<dbReference type="InterPro" id="IPR006311">
    <property type="entry name" value="TAT_signal"/>
</dbReference>
<keyword evidence="1" id="KW-0472">Membrane</keyword>
<sequence>MRIPAVHSRTRRGLAAFAAALGITAATLLGAAPVPAAERAPALNAAAIDRFLHDYVEETGLPGAVVAVTRGEEVVHSAGYGHTASGRAMTASTRVPVASLSKAMTALAVMQLAEDGLVELDRPVRRYLPEFTLADPRAEKITVRHLLTQSSGMADSTYPDLTRAQPHTLKEAVAAMRDARLATAPGARHSYHNPNYFVAARLVEVVGGRPFAEYMAEEIFRPLHMTRTSSVAGTEQMPGQARGHVRAYGTTVPVDHPRWFAAGGHGVVTTADDLARWLIVQSNQGVSADGRRIASARTIDVTHTPPATPRDSDYAMGWSVNTHEGPRRIQHTGQLLTHNSMATLLPDSGTGIAVVTNTGMLSGDDAAQITQGLVDLAQGKRAEVAEPFSMTADWVLAALTLLALALGTRGAVRAGRWARRTSGRAWWRLAPRVLPYALPPLLLTQLAALVGLLMRRSGTLGQVAYAWPALVVCTAAAALASSVVLAARLVAVVRVRARRTPGRLRARTCR</sequence>
<dbReference type="InterPro" id="IPR050491">
    <property type="entry name" value="AmpC-like"/>
</dbReference>
<reference evidence="4 5" key="1">
    <citation type="submission" date="2023-05" db="EMBL/GenBank/DDBJ databases">
        <title>Draft genome sequence of Streptomyces sp. B-S-A12 isolated from a cave soil in Thailand.</title>
        <authorList>
            <person name="Chamroensaksri N."/>
            <person name="Muangham S."/>
        </authorList>
    </citation>
    <scope>NUCLEOTIDE SEQUENCE [LARGE SCALE GENOMIC DNA]</scope>
    <source>
        <strain evidence="4 5">B-S-A12</strain>
    </source>
</reference>
<comment type="caution">
    <text evidence="4">The sequence shown here is derived from an EMBL/GenBank/DDBJ whole genome shotgun (WGS) entry which is preliminary data.</text>
</comment>
<dbReference type="EC" id="3.1.1.103" evidence="4"/>
<evidence type="ECO:0000256" key="1">
    <source>
        <dbReference type="SAM" id="Phobius"/>
    </source>
</evidence>
<dbReference type="SUPFAM" id="SSF56601">
    <property type="entry name" value="beta-lactamase/transpeptidase-like"/>
    <property type="match status" value="1"/>
</dbReference>
<keyword evidence="2" id="KW-0732">Signal</keyword>
<feature type="transmembrane region" description="Helical" evidence="1">
    <location>
        <begin position="465"/>
        <end position="491"/>
    </location>
</feature>
<gene>
    <name evidence="4" type="ORF">QIT00_02745</name>
</gene>
<dbReference type="EMBL" id="JASCIS010000002">
    <property type="protein sequence ID" value="MDI3417489.1"/>
    <property type="molecule type" value="Genomic_DNA"/>
</dbReference>
<protein>
    <submittedName>
        <fullName evidence="4">Serine hydrolase domain-containing protein</fullName>
        <ecNumber evidence="4">3.1.1.103</ecNumber>
    </submittedName>
</protein>
<dbReference type="Gene3D" id="3.40.710.10">
    <property type="entry name" value="DD-peptidase/beta-lactamase superfamily"/>
    <property type="match status" value="1"/>
</dbReference>
<feature type="domain" description="Beta-lactamase-related" evidence="3">
    <location>
        <begin position="48"/>
        <end position="361"/>
    </location>
</feature>
<feature type="signal peptide" evidence="2">
    <location>
        <begin position="1"/>
        <end position="31"/>
    </location>
</feature>
<dbReference type="InterPro" id="IPR001466">
    <property type="entry name" value="Beta-lactam-related"/>
</dbReference>
<evidence type="ECO:0000313" key="4">
    <source>
        <dbReference type="EMBL" id="MDI3417489.1"/>
    </source>
</evidence>
<dbReference type="PANTHER" id="PTHR46825:SF15">
    <property type="entry name" value="BETA-LACTAMASE-RELATED DOMAIN-CONTAINING PROTEIN"/>
    <property type="match status" value="1"/>
</dbReference>
<evidence type="ECO:0000259" key="3">
    <source>
        <dbReference type="Pfam" id="PF00144"/>
    </source>
</evidence>
<accession>A0ABT6SRL1</accession>